<feature type="region of interest" description="Disordered" evidence="1">
    <location>
        <begin position="20"/>
        <end position="47"/>
    </location>
</feature>
<dbReference type="EMBL" id="UHDO01000001">
    <property type="protein sequence ID" value="SUM42644.1"/>
    <property type="molecule type" value="Genomic_DNA"/>
</dbReference>
<evidence type="ECO:0000256" key="2">
    <source>
        <dbReference type="SAM" id="SignalP"/>
    </source>
</evidence>
<sequence length="287" mass="32411">MKKFLFLSGALLVLLTACSTSDPSKEDKDKSHAEQKDTQSKKSDAKTTTINTAKLSEKAKLALAFCVEDAEQYTLTKNEILTGIYEYRLSTGKKILKLVDFTLVKVKDPINNAPEDMHFYTVYPDKGNFKALIGVNKDKIFIGRMKKDVEDYNELLAKGEEVDLKDVYLKNKGNKALPELISKMNISNTPPKDEEDNGNPLSDKNLEKSGVVNTHFRTQAYQLISDFEDIPVSKTNYIWDDVKPIGNKGDWKVNYRNKDGEILGTYVMKKGKISKLDPNGKVIKQEK</sequence>
<organism evidence="3 5">
    <name type="scientific">Staphylococcus petrasii</name>
    <dbReference type="NCBI Taxonomy" id="1276936"/>
    <lineage>
        <taxon>Bacteria</taxon>
        <taxon>Bacillati</taxon>
        <taxon>Bacillota</taxon>
        <taxon>Bacilli</taxon>
        <taxon>Bacillales</taxon>
        <taxon>Staphylococcaceae</taxon>
        <taxon>Staphylococcus</taxon>
    </lineage>
</organism>
<gene>
    <name evidence="4" type="ORF">BJR09_07370</name>
    <name evidence="3" type="ORF">NCTC13830_00164</name>
</gene>
<evidence type="ECO:0000256" key="1">
    <source>
        <dbReference type="SAM" id="MobiDB-lite"/>
    </source>
</evidence>
<dbReference type="AlphaFoldDB" id="A0A380FV21"/>
<dbReference type="Proteomes" id="UP000297598">
    <property type="component" value="Unassembled WGS sequence"/>
</dbReference>
<evidence type="ECO:0000313" key="4">
    <source>
        <dbReference type="EMBL" id="TGE17065.1"/>
    </source>
</evidence>
<keyword evidence="2" id="KW-0732">Signal</keyword>
<protein>
    <submittedName>
        <fullName evidence="3">Lipoprotein</fullName>
    </submittedName>
</protein>
<feature type="compositionally biased region" description="Basic and acidic residues" evidence="1">
    <location>
        <begin position="23"/>
        <end position="45"/>
    </location>
</feature>
<proteinExistence type="predicted"/>
<feature type="chain" id="PRO_5039148108" evidence="2">
    <location>
        <begin position="20"/>
        <end position="287"/>
    </location>
</feature>
<accession>A0A380FV21</accession>
<feature type="region of interest" description="Disordered" evidence="1">
    <location>
        <begin position="184"/>
        <end position="206"/>
    </location>
</feature>
<reference evidence="3 5" key="1">
    <citation type="submission" date="2018-06" db="EMBL/GenBank/DDBJ databases">
        <authorList>
            <consortium name="Pathogen Informatics"/>
            <person name="Doyle S."/>
        </authorList>
    </citation>
    <scope>NUCLEOTIDE SEQUENCE [LARGE SCALE GENOMIC DNA]</scope>
    <source>
        <strain evidence="3 5">NCTC13830</strain>
    </source>
</reference>
<evidence type="ECO:0000313" key="6">
    <source>
        <dbReference type="Proteomes" id="UP000297598"/>
    </source>
</evidence>
<keyword evidence="3" id="KW-0449">Lipoprotein</keyword>
<dbReference type="EMBL" id="SRLS01000010">
    <property type="protein sequence ID" value="TGE17065.1"/>
    <property type="molecule type" value="Genomic_DNA"/>
</dbReference>
<dbReference type="OrthoDB" id="2413624at2"/>
<evidence type="ECO:0000313" key="5">
    <source>
        <dbReference type="Proteomes" id="UP000254047"/>
    </source>
</evidence>
<evidence type="ECO:0000313" key="3">
    <source>
        <dbReference type="EMBL" id="SUM42644.1"/>
    </source>
</evidence>
<feature type="signal peptide" evidence="2">
    <location>
        <begin position="1"/>
        <end position="19"/>
    </location>
</feature>
<dbReference type="Proteomes" id="UP000254047">
    <property type="component" value="Unassembled WGS sequence"/>
</dbReference>
<dbReference type="PROSITE" id="PS51257">
    <property type="entry name" value="PROKAR_LIPOPROTEIN"/>
    <property type="match status" value="1"/>
</dbReference>
<dbReference type="RefSeq" id="WP_103298825.1">
    <property type="nucleotide sequence ID" value="NZ_PPQT01000120.1"/>
</dbReference>
<name>A0A380FV21_9STAP</name>
<reference evidence="4 6" key="2">
    <citation type="submission" date="2019-04" db="EMBL/GenBank/DDBJ databases">
        <title>Genomic characterization of Staphylococcus petrasii strains.</title>
        <authorList>
            <person name="Vrbovska V."/>
            <person name="Kovarovic V."/>
            <person name="Maslanova I."/>
            <person name="Indrakova A."/>
            <person name="Petras P."/>
            <person name="Sedo O."/>
            <person name="Svec P."/>
            <person name="Fisarova L."/>
            <person name="Sedlacek I."/>
            <person name="Doskar J."/>
            <person name="Pantucek R."/>
        </authorList>
    </citation>
    <scope>NUCLEOTIDE SEQUENCE [LARGE SCALE GENOMIC DNA]</scope>
    <source>
        <strain evidence="4 6">P5404</strain>
    </source>
</reference>
<keyword evidence="6" id="KW-1185">Reference proteome</keyword>